<proteinExistence type="inferred from homology"/>
<dbReference type="InterPro" id="IPR024567">
    <property type="entry name" value="RNase_HII/HIII_dom"/>
</dbReference>
<evidence type="ECO:0000256" key="8">
    <source>
        <dbReference type="PROSITE-ProRule" id="PRU01319"/>
    </source>
</evidence>
<dbReference type="FunFam" id="3.30.420.10:FF:000016">
    <property type="entry name" value="Ribonuclease"/>
    <property type="match status" value="1"/>
</dbReference>
<comment type="catalytic activity">
    <reaction evidence="1 8 9">
        <text>Endonucleolytic cleavage to 5'-phosphomonoester.</text>
        <dbReference type="EC" id="3.1.26.4"/>
    </reaction>
</comment>
<evidence type="ECO:0000256" key="7">
    <source>
        <dbReference type="ARBA" id="ARBA00022801"/>
    </source>
</evidence>
<dbReference type="PROSITE" id="PS51975">
    <property type="entry name" value="RNASE_H_2"/>
    <property type="match status" value="1"/>
</dbReference>
<dbReference type="GO" id="GO:0046872">
    <property type="term" value="F:metal ion binding"/>
    <property type="evidence" value="ECO:0007669"/>
    <property type="project" value="UniProtKB-KW"/>
</dbReference>
<organism evidence="12 13">
    <name type="scientific">Symbiochloris irregularis</name>
    <dbReference type="NCBI Taxonomy" id="706552"/>
    <lineage>
        <taxon>Eukaryota</taxon>
        <taxon>Viridiplantae</taxon>
        <taxon>Chlorophyta</taxon>
        <taxon>core chlorophytes</taxon>
        <taxon>Trebouxiophyceae</taxon>
        <taxon>Trebouxiales</taxon>
        <taxon>Trebouxiaceae</taxon>
        <taxon>Symbiochloris</taxon>
    </lineage>
</organism>
<dbReference type="AlphaFoldDB" id="A0AAW1P7E5"/>
<dbReference type="Pfam" id="PF01351">
    <property type="entry name" value="RNase_HII"/>
    <property type="match status" value="1"/>
</dbReference>
<comment type="similarity">
    <text evidence="3">Belongs to the RNase HII family. Eukaryotic subfamily.</text>
</comment>
<evidence type="ECO:0000256" key="10">
    <source>
        <dbReference type="SAM" id="MobiDB-lite"/>
    </source>
</evidence>
<dbReference type="Gene3D" id="3.30.420.10">
    <property type="entry name" value="Ribonuclease H-like superfamily/Ribonuclease H"/>
    <property type="match status" value="1"/>
</dbReference>
<dbReference type="GO" id="GO:0004523">
    <property type="term" value="F:RNA-DNA hybrid ribonuclease activity"/>
    <property type="evidence" value="ECO:0007669"/>
    <property type="project" value="UniProtKB-UniRule"/>
</dbReference>
<dbReference type="InterPro" id="IPR036397">
    <property type="entry name" value="RNaseH_sf"/>
</dbReference>
<evidence type="ECO:0000256" key="6">
    <source>
        <dbReference type="ARBA" id="ARBA00022759"/>
    </source>
</evidence>
<dbReference type="GO" id="GO:0032299">
    <property type="term" value="C:ribonuclease H2 complex"/>
    <property type="evidence" value="ECO:0007669"/>
    <property type="project" value="TreeGrafter"/>
</dbReference>
<evidence type="ECO:0000256" key="1">
    <source>
        <dbReference type="ARBA" id="ARBA00000077"/>
    </source>
</evidence>
<evidence type="ECO:0000313" key="12">
    <source>
        <dbReference type="EMBL" id="KAK9805728.1"/>
    </source>
</evidence>
<dbReference type="InterPro" id="IPR001352">
    <property type="entry name" value="RNase_HII/HIII"/>
</dbReference>
<dbReference type="SUPFAM" id="SSF53098">
    <property type="entry name" value="Ribonuclease H-like"/>
    <property type="match status" value="1"/>
</dbReference>
<keyword evidence="7 8" id="KW-0378">Hydrolase</keyword>
<sequence length="289" mass="31828">MEGPTAESESGREAWFAKPCVMGIDEAGRGPVLGDMVYGCAYCTEEELQRIGEREFADSKKLTEARREDLYEVICRDTTLAWDTESLPATVISQRMLGSVKTSLNVLASEATFALIDRALARGVDLQQVFVDTVGDPKRHEAMLSSRYPSIRFTVCPKADSIYPLVSAASIVAKVTRDRALRQHVHSDAINASTSYGSGYPGDPVTKAWLEAHLDRVFGFPDLVRFSWQTCTRMLEDRAVPVRWECEDSTDGQQATLLTGPSQGSQGASGGAGRHSFFRARQLQPVHTF</sequence>
<reference evidence="12 13" key="1">
    <citation type="journal article" date="2024" name="Nat. Commun.">
        <title>Phylogenomics reveals the evolutionary origins of lichenization in chlorophyte algae.</title>
        <authorList>
            <person name="Puginier C."/>
            <person name="Libourel C."/>
            <person name="Otte J."/>
            <person name="Skaloud P."/>
            <person name="Haon M."/>
            <person name="Grisel S."/>
            <person name="Petersen M."/>
            <person name="Berrin J.G."/>
            <person name="Delaux P.M."/>
            <person name="Dal Grande F."/>
            <person name="Keller J."/>
        </authorList>
    </citation>
    <scope>NUCLEOTIDE SEQUENCE [LARGE SCALE GENOMIC DNA]</scope>
    <source>
        <strain evidence="12 13">SAG 2036</strain>
    </source>
</reference>
<dbReference type="GO" id="GO:0003723">
    <property type="term" value="F:RNA binding"/>
    <property type="evidence" value="ECO:0007669"/>
    <property type="project" value="UniProtKB-UniRule"/>
</dbReference>
<comment type="cofactor">
    <cofactor evidence="2">
        <name>Mg(2+)</name>
        <dbReference type="ChEBI" id="CHEBI:18420"/>
    </cofactor>
</comment>
<dbReference type="InterPro" id="IPR004649">
    <property type="entry name" value="RNase_H2_suA"/>
</dbReference>
<keyword evidence="13" id="KW-1185">Reference proteome</keyword>
<dbReference type="Proteomes" id="UP001465755">
    <property type="component" value="Unassembled WGS sequence"/>
</dbReference>
<evidence type="ECO:0000313" key="13">
    <source>
        <dbReference type="Proteomes" id="UP001465755"/>
    </source>
</evidence>
<evidence type="ECO:0000256" key="5">
    <source>
        <dbReference type="ARBA" id="ARBA00022723"/>
    </source>
</evidence>
<dbReference type="PANTHER" id="PTHR10954">
    <property type="entry name" value="RIBONUCLEASE H2 SUBUNIT A"/>
    <property type="match status" value="1"/>
</dbReference>
<gene>
    <name evidence="12" type="ORF">WJX73_002697</name>
</gene>
<dbReference type="PANTHER" id="PTHR10954:SF7">
    <property type="entry name" value="RIBONUCLEASE H2 SUBUNIT A"/>
    <property type="match status" value="1"/>
</dbReference>
<comment type="function">
    <text evidence="9">Endonuclease that specifically degrades the RNA of RNA-DNA hybrids.</text>
</comment>
<feature type="binding site" evidence="8">
    <location>
        <position position="26"/>
    </location>
    <ligand>
        <name>a divalent metal cation</name>
        <dbReference type="ChEBI" id="CHEBI:60240"/>
    </ligand>
</feature>
<dbReference type="EMBL" id="JALJOQ010000042">
    <property type="protein sequence ID" value="KAK9805728.1"/>
    <property type="molecule type" value="Genomic_DNA"/>
</dbReference>
<dbReference type="EC" id="3.1.26.4" evidence="9"/>
<accession>A0AAW1P7E5</accession>
<keyword evidence="5 8" id="KW-0479">Metal-binding</keyword>
<evidence type="ECO:0000256" key="9">
    <source>
        <dbReference type="RuleBase" id="RU003515"/>
    </source>
</evidence>
<dbReference type="CDD" id="cd07181">
    <property type="entry name" value="RNase_HII_eukaryota_like"/>
    <property type="match status" value="1"/>
</dbReference>
<evidence type="ECO:0000256" key="2">
    <source>
        <dbReference type="ARBA" id="ARBA00001946"/>
    </source>
</evidence>
<dbReference type="GO" id="GO:0006298">
    <property type="term" value="P:mismatch repair"/>
    <property type="evidence" value="ECO:0007669"/>
    <property type="project" value="TreeGrafter"/>
</dbReference>
<feature type="binding site" evidence="8">
    <location>
        <position position="25"/>
    </location>
    <ligand>
        <name>a divalent metal cation</name>
        <dbReference type="ChEBI" id="CHEBI:60240"/>
    </ligand>
</feature>
<feature type="binding site" evidence="8">
    <location>
        <position position="132"/>
    </location>
    <ligand>
        <name>a divalent metal cation</name>
        <dbReference type="ChEBI" id="CHEBI:60240"/>
    </ligand>
</feature>
<comment type="cofactor">
    <cofactor evidence="8">
        <name>Mn(2+)</name>
        <dbReference type="ChEBI" id="CHEBI:29035"/>
    </cofactor>
    <cofactor evidence="8">
        <name>Mg(2+)</name>
        <dbReference type="ChEBI" id="CHEBI:18420"/>
    </cofactor>
    <text evidence="8">Manganese or magnesium. Binds 1 divalent metal ion per monomer in the absence of substrate. May bind a second metal ion after substrate binding.</text>
</comment>
<keyword evidence="6 8" id="KW-0255">Endonuclease</keyword>
<comment type="caution">
    <text evidence="12">The sequence shown here is derived from an EMBL/GenBank/DDBJ whole genome shotgun (WGS) entry which is preliminary data.</text>
</comment>
<dbReference type="FunFam" id="1.10.10.460:FF:000001">
    <property type="entry name" value="Ribonuclease"/>
    <property type="match status" value="1"/>
</dbReference>
<feature type="region of interest" description="Disordered" evidence="10">
    <location>
        <begin position="253"/>
        <end position="273"/>
    </location>
</feature>
<dbReference type="InterPro" id="IPR023160">
    <property type="entry name" value="RNase_HII_hlx-loop-hlx_cap_dom"/>
</dbReference>
<evidence type="ECO:0000256" key="3">
    <source>
        <dbReference type="ARBA" id="ARBA00007058"/>
    </source>
</evidence>
<name>A0AAW1P7E5_9CHLO</name>
<evidence type="ECO:0000259" key="11">
    <source>
        <dbReference type="PROSITE" id="PS51975"/>
    </source>
</evidence>
<dbReference type="Gene3D" id="1.10.10.460">
    <property type="entry name" value="Ribonuclease hii. Domain 2"/>
    <property type="match status" value="1"/>
</dbReference>
<protein>
    <recommendedName>
        <fullName evidence="9">Ribonuclease</fullName>
        <ecNumber evidence="9">3.1.26.4</ecNumber>
    </recommendedName>
</protein>
<feature type="domain" description="RNase H type-2" evidence="11">
    <location>
        <begin position="19"/>
        <end position="240"/>
    </location>
</feature>
<dbReference type="InterPro" id="IPR012337">
    <property type="entry name" value="RNaseH-like_sf"/>
</dbReference>
<dbReference type="NCBIfam" id="TIGR00729">
    <property type="entry name" value="ribonuclease HII"/>
    <property type="match status" value="1"/>
</dbReference>
<evidence type="ECO:0000256" key="4">
    <source>
        <dbReference type="ARBA" id="ARBA00022722"/>
    </source>
</evidence>
<dbReference type="GO" id="GO:0043137">
    <property type="term" value="P:DNA replication, removal of RNA primer"/>
    <property type="evidence" value="ECO:0007669"/>
    <property type="project" value="TreeGrafter"/>
</dbReference>
<keyword evidence="4 8" id="KW-0540">Nuclease</keyword>